<dbReference type="RefSeq" id="WP_270163134.1">
    <property type="nucleotide sequence ID" value="NZ_CP089391.1"/>
</dbReference>
<dbReference type="PANTHER" id="PTHR35563">
    <property type="entry name" value="BARREL METAL-DEPENDENT HYDROLASE, PUTATIVE (AFU_ORTHOLOGUE AFUA_1G16240)-RELATED"/>
    <property type="match status" value="1"/>
</dbReference>
<evidence type="ECO:0000259" key="1">
    <source>
        <dbReference type="Pfam" id="PF04909"/>
    </source>
</evidence>
<dbReference type="Gene3D" id="3.20.20.140">
    <property type="entry name" value="Metal-dependent hydrolases"/>
    <property type="match status" value="1"/>
</dbReference>
<feature type="domain" description="Amidohydrolase-related" evidence="1">
    <location>
        <begin position="3"/>
        <end position="252"/>
    </location>
</feature>
<dbReference type="Pfam" id="PF04909">
    <property type="entry name" value="Amidohydro_2"/>
    <property type="match status" value="1"/>
</dbReference>
<dbReference type="EMBL" id="CP089391">
    <property type="protein sequence ID" value="WBL77842.1"/>
    <property type="molecule type" value="Genomic_DNA"/>
</dbReference>
<dbReference type="InterPro" id="IPR006680">
    <property type="entry name" value="Amidohydro-rel"/>
</dbReference>
<dbReference type="PANTHER" id="PTHR35563:SF2">
    <property type="entry name" value="BARREL METAL-DEPENDENT HYDROLASE, PUTATIVE (AFU_ORTHOLOGUE AFUA_1G16240)-RELATED"/>
    <property type="match status" value="1"/>
</dbReference>
<protein>
    <submittedName>
        <fullName evidence="2">Amidohydrolase family protein</fullName>
    </submittedName>
</protein>
<dbReference type="Proteomes" id="UP001179614">
    <property type="component" value="Chromosome"/>
</dbReference>
<proteinExistence type="predicted"/>
<dbReference type="InterPro" id="IPR052358">
    <property type="entry name" value="Aro_Compnd_Degr_Hydrolases"/>
</dbReference>
<accession>A0ABY7MHH6</accession>
<sequence>MRIDCEVHVFRRESRRAVPVIDGSLQQLEDAARDCAVTGLVLVQPAFLNDDPTELFAQASRVRMPVRLIPPLVQPLEPEVLEAWGRSGAAGLAVTFDDPDPLAESFETALQLGLHLEVSGGIEGREPLAELLLADGHRLVFRGFGLADNARDPAWDPRLERLLALAKGAEVWVKLSGIGRVPDAWAQAAAGRMLEELGPKQLLWGSEWPHVAAAHAYVPSYAQAFEWLEELVPDEDARGRILGETPAALYRLSVS</sequence>
<evidence type="ECO:0000313" key="3">
    <source>
        <dbReference type="Proteomes" id="UP001179614"/>
    </source>
</evidence>
<name>A0ABY7MHH6_9BRAD</name>
<dbReference type="InterPro" id="IPR032466">
    <property type="entry name" value="Metal_Hydrolase"/>
</dbReference>
<gene>
    <name evidence="2" type="ORF">I3J27_33390</name>
</gene>
<keyword evidence="3" id="KW-1185">Reference proteome</keyword>
<organism evidence="2 3">
    <name type="scientific">Bradyrhizobium xenonodulans</name>
    <dbReference type="NCBI Taxonomy" id="2736875"/>
    <lineage>
        <taxon>Bacteria</taxon>
        <taxon>Pseudomonadati</taxon>
        <taxon>Pseudomonadota</taxon>
        <taxon>Alphaproteobacteria</taxon>
        <taxon>Hyphomicrobiales</taxon>
        <taxon>Nitrobacteraceae</taxon>
        <taxon>Bradyrhizobium</taxon>
    </lineage>
</organism>
<dbReference type="SUPFAM" id="SSF51556">
    <property type="entry name" value="Metallo-dependent hydrolases"/>
    <property type="match status" value="1"/>
</dbReference>
<reference evidence="2" key="1">
    <citation type="submission" date="2021-12" db="EMBL/GenBank/DDBJ databases">
        <title>Bradyrhizobium xenonodulans sp. nov.</title>
        <authorList>
            <person name="Claassens R."/>
            <person name="Venter S.N."/>
            <person name="Beukes C.W."/>
            <person name="Stepkowski T."/>
            <person name="Steenkamp E.T."/>
        </authorList>
    </citation>
    <scope>NUCLEOTIDE SEQUENCE</scope>
    <source>
        <strain evidence="2">14AB</strain>
    </source>
</reference>
<evidence type="ECO:0000313" key="2">
    <source>
        <dbReference type="EMBL" id="WBL77842.1"/>
    </source>
</evidence>